<evidence type="ECO:0000256" key="2">
    <source>
        <dbReference type="SAM" id="MobiDB-lite"/>
    </source>
</evidence>
<dbReference type="OrthoDB" id="9989112at2759"/>
<reference evidence="3 4" key="1">
    <citation type="submission" date="2014-03" db="EMBL/GenBank/DDBJ databases">
        <title>Draft genome of the hookworm Oesophagostomum dentatum.</title>
        <authorList>
            <person name="Mitreva M."/>
        </authorList>
    </citation>
    <scope>NUCLEOTIDE SEQUENCE [LARGE SCALE GENOMIC DNA]</scope>
    <source>
        <strain evidence="3 4">OD-Hann</strain>
    </source>
</reference>
<dbReference type="AlphaFoldDB" id="A0A0B1TIG1"/>
<dbReference type="Gene3D" id="3.40.50.300">
    <property type="entry name" value="P-loop containing nucleotide triphosphate hydrolases"/>
    <property type="match status" value="1"/>
</dbReference>
<dbReference type="EMBL" id="KN549468">
    <property type="protein sequence ID" value="KHJ97348.1"/>
    <property type="molecule type" value="Genomic_DNA"/>
</dbReference>
<gene>
    <name evidence="3" type="ORF">OESDEN_02678</name>
</gene>
<protein>
    <submittedName>
        <fullName evidence="3">Ras family protein</fullName>
    </submittedName>
</protein>
<dbReference type="GO" id="GO:0003924">
    <property type="term" value="F:GTPase activity"/>
    <property type="evidence" value="ECO:0007669"/>
    <property type="project" value="InterPro"/>
</dbReference>
<dbReference type="FunFam" id="3.40.50.300:FF:001447">
    <property type="entry name" value="Ras-related protein Rab-1B"/>
    <property type="match status" value="1"/>
</dbReference>
<sequence>MNEPITSPIASPEITLPKLVDGRRVMTQIWDTAGQERFKTVSAAYYRKAQGALVVFDITKAATFDSCKQWLHDVRGQSENVSVTLVGNKSDLRNLREVSTESARKFAEENHLTFIETSALDSSNVEKAFTQAVTKIYRSGMGNVSNSGSSGISLSSTSVSQPEKKKSCCRSA</sequence>
<keyword evidence="4" id="KW-1185">Reference proteome</keyword>
<dbReference type="SMART" id="SM00174">
    <property type="entry name" value="RHO"/>
    <property type="match status" value="1"/>
</dbReference>
<dbReference type="Proteomes" id="UP000053660">
    <property type="component" value="Unassembled WGS sequence"/>
</dbReference>
<evidence type="ECO:0000256" key="1">
    <source>
        <dbReference type="ARBA" id="ARBA00006270"/>
    </source>
</evidence>
<dbReference type="InterPro" id="IPR005225">
    <property type="entry name" value="Small_GTP-bd"/>
</dbReference>
<proteinExistence type="inferred from homology"/>
<dbReference type="NCBIfam" id="TIGR00231">
    <property type="entry name" value="small_GTP"/>
    <property type="match status" value="1"/>
</dbReference>
<dbReference type="InterPro" id="IPR027417">
    <property type="entry name" value="P-loop_NTPase"/>
</dbReference>
<dbReference type="SMART" id="SM00175">
    <property type="entry name" value="RAB"/>
    <property type="match status" value="1"/>
</dbReference>
<dbReference type="SMART" id="SM00173">
    <property type="entry name" value="RAS"/>
    <property type="match status" value="1"/>
</dbReference>
<dbReference type="PROSITE" id="PS51419">
    <property type="entry name" value="RAB"/>
    <property type="match status" value="1"/>
</dbReference>
<evidence type="ECO:0000313" key="4">
    <source>
        <dbReference type="Proteomes" id="UP000053660"/>
    </source>
</evidence>
<evidence type="ECO:0000313" key="3">
    <source>
        <dbReference type="EMBL" id="KHJ97348.1"/>
    </source>
</evidence>
<dbReference type="SUPFAM" id="SSF52540">
    <property type="entry name" value="P-loop containing nucleoside triphosphate hydrolases"/>
    <property type="match status" value="1"/>
</dbReference>
<dbReference type="InterPro" id="IPR050209">
    <property type="entry name" value="Rab_GTPases_membrane_traffic"/>
</dbReference>
<feature type="compositionally biased region" description="Low complexity" evidence="2">
    <location>
        <begin position="146"/>
        <end position="160"/>
    </location>
</feature>
<name>A0A0B1TIG1_OESDE</name>
<dbReference type="InterPro" id="IPR001806">
    <property type="entry name" value="Small_GTPase"/>
</dbReference>
<dbReference type="Pfam" id="PF00071">
    <property type="entry name" value="Ras"/>
    <property type="match status" value="1"/>
</dbReference>
<dbReference type="PRINTS" id="PR00449">
    <property type="entry name" value="RASTRNSFRMNG"/>
</dbReference>
<dbReference type="GO" id="GO:0005525">
    <property type="term" value="F:GTP binding"/>
    <property type="evidence" value="ECO:0007669"/>
    <property type="project" value="InterPro"/>
</dbReference>
<comment type="similarity">
    <text evidence="1">Belongs to the small GTPase superfamily. Rab family.</text>
</comment>
<feature type="region of interest" description="Disordered" evidence="2">
    <location>
        <begin position="146"/>
        <end position="172"/>
    </location>
</feature>
<accession>A0A0B1TIG1</accession>
<dbReference type="PANTHER" id="PTHR47979">
    <property type="entry name" value="DRAB11-RELATED"/>
    <property type="match status" value="1"/>
</dbReference>
<organism evidence="3 4">
    <name type="scientific">Oesophagostomum dentatum</name>
    <name type="common">Nodular worm</name>
    <dbReference type="NCBI Taxonomy" id="61180"/>
    <lineage>
        <taxon>Eukaryota</taxon>
        <taxon>Metazoa</taxon>
        <taxon>Ecdysozoa</taxon>
        <taxon>Nematoda</taxon>
        <taxon>Chromadorea</taxon>
        <taxon>Rhabditida</taxon>
        <taxon>Rhabditina</taxon>
        <taxon>Rhabditomorpha</taxon>
        <taxon>Strongyloidea</taxon>
        <taxon>Strongylidae</taxon>
        <taxon>Oesophagostomum</taxon>
    </lineage>
</organism>
<dbReference type="PROSITE" id="PS51421">
    <property type="entry name" value="RAS"/>
    <property type="match status" value="1"/>
</dbReference>